<evidence type="ECO:0000313" key="2">
    <source>
        <dbReference type="Proteomes" id="UP000502533"/>
    </source>
</evidence>
<sequence length="504" mass="55215">MADAVTARWNGDKYQARVFWQNALSMLAHDSVVVEVTFEADAPKSFDDVVVRYDPPLPGSGPERVPAAYQQVKWHVDTGGRFGYEDLVDPDFIGATSVSLLQRLRDAKKTAPAGARFDFVTTYRIKDSDPLSYVQSGTDKSILLGRLFDGTTDRSRMGKVRKLWREHLGFASDDELKEIVTGLRIMDGERSLEQLREDINVRAQIVGALTCSTESDFRYDGLAQALKSRKLNSFTREAMRQILREEGVLTDNVVAHPPGLTIAIRTFQGVAADLGGTSPQNTLSLTDSFNQRYLLDDRSWQGDIRPRVETFLRGAAKRSGVLRIILDAHASIAFLAGAVLDLKSGVDISLIQKGRVGSRTWRADDGTEQNVARLNSATTSIGSGTDIALAIGISQSVDVQTRRYVNKELLAVGTLISFAPPTGPGQQAIAGGGHAAALAEHIANEVRALKADDPDRTVHIFAACPNSLLFYLGQQHRGISPCIVYEFDFDRAGNKSYQPSFVID</sequence>
<dbReference type="Pfam" id="PF18145">
    <property type="entry name" value="SAVED"/>
    <property type="match status" value="1"/>
</dbReference>
<gene>
    <name evidence="1" type="ORF">GWK63_16335</name>
</gene>
<proteinExistence type="predicted"/>
<keyword evidence="2" id="KW-1185">Reference proteome</keyword>
<organism evidence="1 2">
    <name type="scientific">Komagataeibacter rhaeticus</name>
    <dbReference type="NCBI Taxonomy" id="215221"/>
    <lineage>
        <taxon>Bacteria</taxon>
        <taxon>Pseudomonadati</taxon>
        <taxon>Pseudomonadota</taxon>
        <taxon>Alphaproteobacteria</taxon>
        <taxon>Acetobacterales</taxon>
        <taxon>Acetobacteraceae</taxon>
        <taxon>Komagataeibacter</taxon>
    </lineage>
</organism>
<dbReference type="AlphaFoldDB" id="A0A181C531"/>
<dbReference type="Proteomes" id="UP000502533">
    <property type="component" value="Chromosome"/>
</dbReference>
<dbReference type="KEGG" id="kre:GWK63_16335"/>
<evidence type="ECO:0000313" key="1">
    <source>
        <dbReference type="EMBL" id="QIP36778.1"/>
    </source>
</evidence>
<reference evidence="1 2" key="1">
    <citation type="submission" date="2020-03" db="EMBL/GenBank/DDBJ databases">
        <title>Isolation of cellulose-producing strains, genome characterization and application of the synthesized cellulose films as an economical and sustainable material for piezoelectric sensor construction.</title>
        <authorList>
            <person name="Mangayil R.K."/>
        </authorList>
    </citation>
    <scope>NUCLEOTIDE SEQUENCE [LARGE SCALE GENOMIC DNA]</scope>
    <source>
        <strain evidence="1 2">ENS 9a1a</strain>
    </source>
</reference>
<dbReference type="RefSeq" id="WP_112209681.1">
    <property type="nucleotide sequence ID" value="NZ_CP050139.1"/>
</dbReference>
<dbReference type="GeneID" id="85023723"/>
<dbReference type="InterPro" id="IPR040836">
    <property type="entry name" value="SAVED"/>
</dbReference>
<accession>A0A181C531</accession>
<protein>
    <submittedName>
        <fullName evidence="1">SAVED domain-containing protein</fullName>
    </submittedName>
</protein>
<dbReference type="EMBL" id="CP050139">
    <property type="protein sequence ID" value="QIP36778.1"/>
    <property type="molecule type" value="Genomic_DNA"/>
</dbReference>
<dbReference type="NCBIfam" id="NF033611">
    <property type="entry name" value="SAVED"/>
    <property type="match status" value="1"/>
</dbReference>
<name>A0A181C531_9PROT</name>